<reference evidence="5" key="1">
    <citation type="submission" date="2023-09" db="UniProtKB">
        <authorList>
            <consortium name="Ensembl"/>
        </authorList>
    </citation>
    <scope>IDENTIFICATION</scope>
</reference>
<dbReference type="PANTHER" id="PTHR24322">
    <property type="entry name" value="PKSB"/>
    <property type="match status" value="1"/>
</dbReference>
<evidence type="ECO:0000256" key="3">
    <source>
        <dbReference type="ARBA" id="ARBA00023027"/>
    </source>
</evidence>
<dbReference type="CDD" id="cd05339">
    <property type="entry name" value="17beta-HSDXI-like_SDR_c"/>
    <property type="match status" value="1"/>
</dbReference>
<sequence>MSLFFLSRFIMNFFLETIKVLLLSIWYNVEAFIYFFVPKKKKNIAGEVVLITGAGSGIGRLMAQEFAAYSTVLVLWDINQEGMKETARLAKSNGASRVHYYICDCSDKNEVYRVADQVKREVGDVSILVNNAGIVTGKKFMDAPDSLIEKTMDVNIMAHFWTYKAFLPAMIANNHGHLVSIASSAGLIGVNGLADYCASKFAAVGFAESVGLELLATGKDGVKTTIVCPYFINTGMFDGCQTKWPKLLPILNPDYVAKKIIHAVLTDQVYLLLPRSMYLIAGLKNVLNMKQAIVLGQYLGAFNLMDTFRGRSRKQE</sequence>
<protein>
    <submittedName>
        <fullName evidence="5">Short chain dehydrogenase/reductase family 16C member 5</fullName>
    </submittedName>
</protein>
<dbReference type="GO" id="GO:0005811">
    <property type="term" value="C:lipid droplet"/>
    <property type="evidence" value="ECO:0007669"/>
    <property type="project" value="TreeGrafter"/>
</dbReference>
<comment type="similarity">
    <text evidence="1 4">Belongs to the short-chain dehydrogenases/reductases (SDR) family.</text>
</comment>
<dbReference type="AlphaFoldDB" id="A0A3B4EQM9"/>
<dbReference type="PROSITE" id="PS00061">
    <property type="entry name" value="ADH_SHORT"/>
    <property type="match status" value="1"/>
</dbReference>
<dbReference type="GO" id="GO:0016616">
    <property type="term" value="F:oxidoreductase activity, acting on the CH-OH group of donors, NAD or NADP as acceptor"/>
    <property type="evidence" value="ECO:0007669"/>
    <property type="project" value="TreeGrafter"/>
</dbReference>
<evidence type="ECO:0000256" key="1">
    <source>
        <dbReference type="ARBA" id="ARBA00006484"/>
    </source>
</evidence>
<dbReference type="Gene3D" id="3.40.50.720">
    <property type="entry name" value="NAD(P)-binding Rossmann-like Domain"/>
    <property type="match status" value="1"/>
</dbReference>
<keyword evidence="3" id="KW-0520">NAD</keyword>
<keyword evidence="2" id="KW-0560">Oxidoreductase</keyword>
<dbReference type="InterPro" id="IPR036291">
    <property type="entry name" value="NAD(P)-bd_dom_sf"/>
</dbReference>
<evidence type="ECO:0000256" key="4">
    <source>
        <dbReference type="RuleBase" id="RU000363"/>
    </source>
</evidence>
<organism evidence="5">
    <name type="scientific">Pundamilia nyererei</name>
    <dbReference type="NCBI Taxonomy" id="303518"/>
    <lineage>
        <taxon>Eukaryota</taxon>
        <taxon>Metazoa</taxon>
        <taxon>Chordata</taxon>
        <taxon>Craniata</taxon>
        <taxon>Vertebrata</taxon>
        <taxon>Euteleostomi</taxon>
        <taxon>Actinopterygii</taxon>
        <taxon>Neopterygii</taxon>
        <taxon>Teleostei</taxon>
        <taxon>Neoteleostei</taxon>
        <taxon>Acanthomorphata</taxon>
        <taxon>Ovalentaria</taxon>
        <taxon>Cichlomorphae</taxon>
        <taxon>Cichliformes</taxon>
        <taxon>Cichlidae</taxon>
        <taxon>African cichlids</taxon>
        <taxon>Pseudocrenilabrinae</taxon>
        <taxon>Haplochromini</taxon>
        <taxon>Pundamilia</taxon>
    </lineage>
</organism>
<dbReference type="PRINTS" id="PR00081">
    <property type="entry name" value="GDHRDH"/>
</dbReference>
<evidence type="ECO:0000256" key="2">
    <source>
        <dbReference type="ARBA" id="ARBA00023002"/>
    </source>
</evidence>
<dbReference type="STRING" id="303518.ENSPNYP00000000717"/>
<dbReference type="GeneTree" id="ENSGT00940000156731"/>
<dbReference type="FunFam" id="3.40.50.720:FF:000202">
    <property type="entry name" value="Short-chain dehydrogenase/reductase family 16C member 6"/>
    <property type="match status" value="1"/>
</dbReference>
<dbReference type="SUPFAM" id="SSF51735">
    <property type="entry name" value="NAD(P)-binding Rossmann-fold domains"/>
    <property type="match status" value="1"/>
</dbReference>
<dbReference type="PANTHER" id="PTHR24322:SF747">
    <property type="entry name" value="EPIDERMAL RETINAL DEHYDROGENASE 2-RELATED"/>
    <property type="match status" value="1"/>
</dbReference>
<dbReference type="Pfam" id="PF00106">
    <property type="entry name" value="adh_short"/>
    <property type="match status" value="1"/>
</dbReference>
<accession>A0A3B4EQM9</accession>
<dbReference type="PRINTS" id="PR00080">
    <property type="entry name" value="SDRFAMILY"/>
</dbReference>
<name>A0A3B4EQM9_9CICH</name>
<dbReference type="InterPro" id="IPR002347">
    <property type="entry name" value="SDR_fam"/>
</dbReference>
<dbReference type="Ensembl" id="ENSPNYT00000000728.1">
    <property type="protein sequence ID" value="ENSPNYP00000000717.1"/>
    <property type="gene ID" value="ENSPNYG00000000566.1"/>
</dbReference>
<proteinExistence type="inferred from homology"/>
<evidence type="ECO:0000313" key="5">
    <source>
        <dbReference type="Ensembl" id="ENSPNYP00000000717.1"/>
    </source>
</evidence>
<dbReference type="InterPro" id="IPR020904">
    <property type="entry name" value="Sc_DH/Rdtase_CS"/>
</dbReference>